<protein>
    <submittedName>
        <fullName evidence="2">Uncharacterized protein</fullName>
    </submittedName>
</protein>
<reference evidence="2" key="1">
    <citation type="submission" date="2020-05" db="EMBL/GenBank/DDBJ databases">
        <authorList>
            <person name="Chiriac C."/>
            <person name="Salcher M."/>
            <person name="Ghai R."/>
            <person name="Kavagutti S V."/>
        </authorList>
    </citation>
    <scope>NUCLEOTIDE SEQUENCE</scope>
</reference>
<evidence type="ECO:0000256" key="1">
    <source>
        <dbReference type="SAM" id="MobiDB-lite"/>
    </source>
</evidence>
<sequence>MRKKPKTVQVGSHEYFNALLTYYTNRSTAIMRSRGNLSREDLEYLAEAASKLKDKRLQECIAELIGWGDDERSELETLLAIGFEAMKLCSPSRLREAAMRVSLKYYMKKEFSHAQESIDQSDGRVSGAEATAGHSGQGVEVQSATMPGSVPGQGHPAD</sequence>
<evidence type="ECO:0000313" key="2">
    <source>
        <dbReference type="EMBL" id="CAB4172018.1"/>
    </source>
</evidence>
<proteinExistence type="predicted"/>
<evidence type="ECO:0000313" key="3">
    <source>
        <dbReference type="EMBL" id="CAB4200316.1"/>
    </source>
</evidence>
<feature type="region of interest" description="Disordered" evidence="1">
    <location>
        <begin position="116"/>
        <end position="158"/>
    </location>
</feature>
<dbReference type="EMBL" id="LR797302">
    <property type="protein sequence ID" value="CAB4200316.1"/>
    <property type="molecule type" value="Genomic_DNA"/>
</dbReference>
<organism evidence="2">
    <name type="scientific">uncultured Caudovirales phage</name>
    <dbReference type="NCBI Taxonomy" id="2100421"/>
    <lineage>
        <taxon>Viruses</taxon>
        <taxon>Duplodnaviria</taxon>
        <taxon>Heunggongvirae</taxon>
        <taxon>Uroviricota</taxon>
        <taxon>Caudoviricetes</taxon>
        <taxon>Peduoviridae</taxon>
        <taxon>Maltschvirus</taxon>
        <taxon>Maltschvirus maltsch</taxon>
    </lineage>
</organism>
<name>A0A6J5PSJ2_9CAUD</name>
<gene>
    <name evidence="3" type="ORF">UFOVP1358_44</name>
    <name evidence="2" type="ORF">UFOVP931_38</name>
</gene>
<accession>A0A6J5PSJ2</accession>
<dbReference type="EMBL" id="LR796870">
    <property type="protein sequence ID" value="CAB4172018.1"/>
    <property type="molecule type" value="Genomic_DNA"/>
</dbReference>